<accession>A0A8J7WH74</accession>
<keyword evidence="2" id="KW-1133">Transmembrane helix</keyword>
<dbReference type="Proteomes" id="UP000677913">
    <property type="component" value="Unassembled WGS sequence"/>
</dbReference>
<keyword evidence="4" id="KW-1185">Reference proteome</keyword>
<gene>
    <name evidence="3" type="ORF">KGA66_03410</name>
</gene>
<evidence type="ECO:0000256" key="1">
    <source>
        <dbReference type="SAM" id="MobiDB-lite"/>
    </source>
</evidence>
<name>A0A8J7WH74_9ACTN</name>
<organism evidence="3 4">
    <name type="scientific">Actinocrinis puniceicyclus</name>
    <dbReference type="NCBI Taxonomy" id="977794"/>
    <lineage>
        <taxon>Bacteria</taxon>
        <taxon>Bacillati</taxon>
        <taxon>Actinomycetota</taxon>
        <taxon>Actinomycetes</taxon>
        <taxon>Catenulisporales</taxon>
        <taxon>Actinospicaceae</taxon>
        <taxon>Actinocrinis</taxon>
    </lineage>
</organism>
<comment type="caution">
    <text evidence="3">The sequence shown here is derived from an EMBL/GenBank/DDBJ whole genome shotgun (WGS) entry which is preliminary data.</text>
</comment>
<sequence>MAPALADASHRVREELVPAAAQLSSRVADAAVQRSAPLRAELSDRAYATLAAARGQVTAAQIEHLKHNGRGHRKLWLIGGAAAAGAALGTAAVLWQRSRDQVWVEDEAVETALRATEAAADQVNAADHGFKSGTGDESEPDSSSTSSDNRSGDR</sequence>
<evidence type="ECO:0000313" key="3">
    <source>
        <dbReference type="EMBL" id="MBS2962081.1"/>
    </source>
</evidence>
<keyword evidence="2" id="KW-0472">Membrane</keyword>
<evidence type="ECO:0000256" key="2">
    <source>
        <dbReference type="SAM" id="Phobius"/>
    </source>
</evidence>
<reference evidence="3" key="1">
    <citation type="submission" date="2021-04" db="EMBL/GenBank/DDBJ databases">
        <title>Genome based classification of Actinospica acidithermotolerans sp. nov., an actinobacterium isolated from an Indonesian hot spring.</title>
        <authorList>
            <person name="Kusuma A.B."/>
            <person name="Putra K.E."/>
            <person name="Nafisah S."/>
            <person name="Loh J."/>
            <person name="Nouioui I."/>
            <person name="Goodfellow M."/>
        </authorList>
    </citation>
    <scope>NUCLEOTIDE SEQUENCE</scope>
    <source>
        <strain evidence="3">DSM 45618</strain>
    </source>
</reference>
<feature type="region of interest" description="Disordered" evidence="1">
    <location>
        <begin position="119"/>
        <end position="154"/>
    </location>
</feature>
<proteinExistence type="predicted"/>
<keyword evidence="2" id="KW-0812">Transmembrane</keyword>
<feature type="transmembrane region" description="Helical" evidence="2">
    <location>
        <begin position="75"/>
        <end position="95"/>
    </location>
</feature>
<feature type="compositionally biased region" description="Low complexity" evidence="1">
    <location>
        <begin position="141"/>
        <end position="154"/>
    </location>
</feature>
<dbReference type="AlphaFoldDB" id="A0A8J7WH74"/>
<dbReference type="EMBL" id="JAGSXH010000007">
    <property type="protein sequence ID" value="MBS2962081.1"/>
    <property type="molecule type" value="Genomic_DNA"/>
</dbReference>
<protein>
    <submittedName>
        <fullName evidence="3">Uncharacterized protein</fullName>
    </submittedName>
</protein>
<evidence type="ECO:0000313" key="4">
    <source>
        <dbReference type="Proteomes" id="UP000677913"/>
    </source>
</evidence>